<protein>
    <recommendedName>
        <fullName evidence="10">Dynein light chain roadblock</fullName>
    </recommendedName>
</protein>
<keyword evidence="6 10" id="KW-0243">Dynein</keyword>
<dbReference type="GO" id="GO:0045505">
    <property type="term" value="F:dynein intermediate chain binding"/>
    <property type="evidence" value="ECO:0007669"/>
    <property type="project" value="UniProtKB-UniRule"/>
</dbReference>
<dbReference type="Gene3D" id="3.30.450.30">
    <property type="entry name" value="Dynein light chain 2a, cytoplasmic"/>
    <property type="match status" value="1"/>
</dbReference>
<dbReference type="PIRSF" id="PIRSF009998">
    <property type="entry name" value="DLC7"/>
    <property type="match status" value="1"/>
</dbReference>
<dbReference type="GO" id="GO:0005874">
    <property type="term" value="C:microtubule"/>
    <property type="evidence" value="ECO:0007669"/>
    <property type="project" value="UniProtKB-UniRule"/>
</dbReference>
<name>A0ABD6F0J7_9BILA</name>
<evidence type="ECO:0000313" key="12">
    <source>
        <dbReference type="EMBL" id="MFH4983068.1"/>
    </source>
</evidence>
<evidence type="ECO:0000256" key="4">
    <source>
        <dbReference type="ARBA" id="ARBA00022490"/>
    </source>
</evidence>
<dbReference type="AlphaFoldDB" id="A0ABD6F0J7"/>
<keyword evidence="4 10" id="KW-0963">Cytoplasm</keyword>
<evidence type="ECO:0000256" key="8">
    <source>
        <dbReference type="ARBA" id="ARBA00023212"/>
    </source>
</evidence>
<evidence type="ECO:0000259" key="11">
    <source>
        <dbReference type="SMART" id="SM00960"/>
    </source>
</evidence>
<dbReference type="GO" id="GO:0007018">
    <property type="term" value="P:microtubule-based movement"/>
    <property type="evidence" value="ECO:0007669"/>
    <property type="project" value="UniProtKB-UniRule"/>
</dbReference>
<dbReference type="InterPro" id="IPR004942">
    <property type="entry name" value="Roadblock/LAMTOR2_dom"/>
</dbReference>
<comment type="subcellular location">
    <subcellularLocation>
        <location evidence="1 10">Cytoplasm</location>
        <location evidence="1 10">Cytoskeleton</location>
    </subcellularLocation>
</comment>
<dbReference type="GO" id="GO:0005868">
    <property type="term" value="C:cytoplasmic dynein complex"/>
    <property type="evidence" value="ECO:0007669"/>
    <property type="project" value="UniProtKB-UniRule"/>
</dbReference>
<dbReference type="GO" id="GO:0005737">
    <property type="term" value="C:cytoplasm"/>
    <property type="evidence" value="ECO:0007669"/>
    <property type="project" value="UniProtKB-UniRule"/>
</dbReference>
<dbReference type="Proteomes" id="UP001608902">
    <property type="component" value="Unassembled WGS sequence"/>
</dbReference>
<dbReference type="EMBL" id="JBGFUD010010989">
    <property type="protein sequence ID" value="MFH4983068.1"/>
    <property type="molecule type" value="Genomic_DNA"/>
</dbReference>
<comment type="caution">
    <text evidence="12">The sequence shown here is derived from an EMBL/GenBank/DDBJ whole genome shotgun (WGS) entry which is preliminary data.</text>
</comment>
<keyword evidence="5 10" id="KW-0493">Microtubule</keyword>
<evidence type="ECO:0000256" key="10">
    <source>
        <dbReference type="PIRNR" id="PIRNR009998"/>
    </source>
</evidence>
<proteinExistence type="inferred from homology"/>
<evidence type="ECO:0000256" key="3">
    <source>
        <dbReference type="ARBA" id="ARBA00022448"/>
    </source>
</evidence>
<keyword evidence="3 10" id="KW-0813">Transport</keyword>
<evidence type="ECO:0000256" key="5">
    <source>
        <dbReference type="ARBA" id="ARBA00022701"/>
    </source>
</evidence>
<keyword evidence="8 10" id="KW-0206">Cytoskeleton</keyword>
<feature type="domain" description="Roadblock/LAMTOR2" evidence="11">
    <location>
        <begin position="4"/>
        <end position="92"/>
    </location>
</feature>
<dbReference type="Pfam" id="PF03259">
    <property type="entry name" value="Robl_LC7"/>
    <property type="match status" value="1"/>
</dbReference>
<evidence type="ECO:0000256" key="2">
    <source>
        <dbReference type="ARBA" id="ARBA00007191"/>
    </source>
</evidence>
<evidence type="ECO:0000256" key="7">
    <source>
        <dbReference type="ARBA" id="ARBA00023175"/>
    </source>
</evidence>
<evidence type="ECO:0000313" key="13">
    <source>
        <dbReference type="Proteomes" id="UP001608902"/>
    </source>
</evidence>
<keyword evidence="7 10" id="KW-0505">Motor protein</keyword>
<evidence type="ECO:0000256" key="9">
    <source>
        <dbReference type="ARBA" id="ARBA00025362"/>
    </source>
</evidence>
<dbReference type="SMART" id="SM00960">
    <property type="entry name" value="Robl_LC7"/>
    <property type="match status" value="1"/>
</dbReference>
<reference evidence="12 13" key="1">
    <citation type="submission" date="2024-08" db="EMBL/GenBank/DDBJ databases">
        <title>Gnathostoma spinigerum genome.</title>
        <authorList>
            <person name="Gonzalez-Bertolin B."/>
            <person name="Monzon S."/>
            <person name="Zaballos A."/>
            <person name="Jimenez P."/>
            <person name="Dekumyoy P."/>
            <person name="Varona S."/>
            <person name="Cuesta I."/>
            <person name="Sumanam S."/>
            <person name="Adisakwattana P."/>
            <person name="Gasser R.B."/>
            <person name="Hernandez-Gonzalez A."/>
            <person name="Young N.D."/>
            <person name="Perteguer M.J."/>
        </authorList>
    </citation>
    <scope>NUCLEOTIDE SEQUENCE [LARGE SCALE GENOMIC DNA]</scope>
    <source>
        <strain evidence="12">AL3</strain>
        <tissue evidence="12">Liver</tissue>
    </source>
</reference>
<gene>
    <name evidence="12" type="ORF">AB6A40_009777</name>
</gene>
<comment type="similarity">
    <text evidence="2 10">Belongs to the GAMAD family.</text>
</comment>
<dbReference type="PANTHER" id="PTHR10779">
    <property type="entry name" value="DYNEIN LIGHT CHAIN ROADBLOCK"/>
    <property type="match status" value="1"/>
</dbReference>
<evidence type="ECO:0000256" key="6">
    <source>
        <dbReference type="ARBA" id="ARBA00023017"/>
    </source>
</evidence>
<organism evidence="12 13">
    <name type="scientific">Gnathostoma spinigerum</name>
    <dbReference type="NCBI Taxonomy" id="75299"/>
    <lineage>
        <taxon>Eukaryota</taxon>
        <taxon>Metazoa</taxon>
        <taxon>Ecdysozoa</taxon>
        <taxon>Nematoda</taxon>
        <taxon>Chromadorea</taxon>
        <taxon>Rhabditida</taxon>
        <taxon>Spirurina</taxon>
        <taxon>Gnathostomatomorpha</taxon>
        <taxon>Gnathostomatoidea</taxon>
        <taxon>Gnathostomatidae</taxon>
        <taxon>Gnathostoma</taxon>
    </lineage>
</organism>
<dbReference type="InterPro" id="IPR016561">
    <property type="entry name" value="DYNLRB1/2"/>
</dbReference>
<dbReference type="SUPFAM" id="SSF103196">
    <property type="entry name" value="Roadblock/LC7 domain"/>
    <property type="match status" value="1"/>
</dbReference>
<keyword evidence="13" id="KW-1185">Reference proteome</keyword>
<evidence type="ECO:0000256" key="1">
    <source>
        <dbReference type="ARBA" id="ARBA00004245"/>
    </source>
</evidence>
<sequence>MADVEETIKRIQSKKGVAGVIIMDSIGRPIRSTLDEEATSQYSSLLQQLCEKSKSVIRELDSSNDLTFLRLRSKKHEIMIAPDKDYLLAVIQNLKS</sequence>
<accession>A0ABD6F0J7</accession>
<dbReference type="FunFam" id="3.30.450.30:FF:000009">
    <property type="entry name" value="Dynein light chain roadblock"/>
    <property type="match status" value="1"/>
</dbReference>
<comment type="function">
    <text evidence="9">Acts as one of several non-catalytic accessory components of the cytoplasmic dynein 1 complex that are thought to be involved in linking dynein to cargos and to adapter proteins that regulate dynein function. Cytoplasmic dynein 1 acts as a motor for the intracellular retrograde motility of vesicles and organelles along microtubules.</text>
</comment>